<keyword evidence="1" id="KW-0862">Zinc</keyword>
<evidence type="ECO:0000313" key="5">
    <source>
        <dbReference type="Proteomes" id="UP000257109"/>
    </source>
</evidence>
<evidence type="ECO:0000313" key="4">
    <source>
        <dbReference type="EMBL" id="RDX94845.1"/>
    </source>
</evidence>
<accession>A0A371GWC4</accession>
<organism evidence="4 5">
    <name type="scientific">Mucuna pruriens</name>
    <name type="common">Velvet bean</name>
    <name type="synonym">Dolichos pruriens</name>
    <dbReference type="NCBI Taxonomy" id="157652"/>
    <lineage>
        <taxon>Eukaryota</taxon>
        <taxon>Viridiplantae</taxon>
        <taxon>Streptophyta</taxon>
        <taxon>Embryophyta</taxon>
        <taxon>Tracheophyta</taxon>
        <taxon>Spermatophyta</taxon>
        <taxon>Magnoliopsida</taxon>
        <taxon>eudicotyledons</taxon>
        <taxon>Gunneridae</taxon>
        <taxon>Pentapetalae</taxon>
        <taxon>rosids</taxon>
        <taxon>fabids</taxon>
        <taxon>Fabales</taxon>
        <taxon>Fabaceae</taxon>
        <taxon>Papilionoideae</taxon>
        <taxon>50 kb inversion clade</taxon>
        <taxon>NPAAA clade</taxon>
        <taxon>indigoferoid/millettioid clade</taxon>
        <taxon>Phaseoleae</taxon>
        <taxon>Mucuna</taxon>
    </lineage>
</organism>
<feature type="region of interest" description="Disordered" evidence="2">
    <location>
        <begin position="1"/>
        <end position="48"/>
    </location>
</feature>
<dbReference type="Gene3D" id="4.10.60.10">
    <property type="entry name" value="Zinc finger, CCHC-type"/>
    <property type="match status" value="1"/>
</dbReference>
<reference evidence="4" key="1">
    <citation type="submission" date="2018-05" db="EMBL/GenBank/DDBJ databases">
        <title>Draft genome of Mucuna pruriens seed.</title>
        <authorList>
            <person name="Nnadi N.E."/>
            <person name="Vos R."/>
            <person name="Hasami M.H."/>
            <person name="Devisetty U.K."/>
            <person name="Aguiy J.C."/>
        </authorList>
    </citation>
    <scope>NUCLEOTIDE SEQUENCE [LARGE SCALE GENOMIC DNA]</scope>
    <source>
        <strain evidence="4">JCA_2017</strain>
    </source>
</reference>
<feature type="domain" description="CCHC-type" evidence="3">
    <location>
        <begin position="57"/>
        <end position="70"/>
    </location>
</feature>
<gene>
    <name evidence="4" type="ORF">CR513_22735</name>
</gene>
<proteinExistence type="predicted"/>
<evidence type="ECO:0000256" key="2">
    <source>
        <dbReference type="SAM" id="MobiDB-lite"/>
    </source>
</evidence>
<feature type="non-terminal residue" evidence="4">
    <location>
        <position position="1"/>
    </location>
</feature>
<dbReference type="GO" id="GO:0003676">
    <property type="term" value="F:nucleic acid binding"/>
    <property type="evidence" value="ECO:0007669"/>
    <property type="project" value="InterPro"/>
</dbReference>
<evidence type="ECO:0000259" key="3">
    <source>
        <dbReference type="PROSITE" id="PS50158"/>
    </source>
</evidence>
<dbReference type="InterPro" id="IPR001878">
    <property type="entry name" value="Znf_CCHC"/>
</dbReference>
<comment type="caution">
    <text evidence="4">The sequence shown here is derived from an EMBL/GenBank/DDBJ whole genome shotgun (WGS) entry which is preliminary data.</text>
</comment>
<dbReference type="Proteomes" id="UP000257109">
    <property type="component" value="Unassembled WGS sequence"/>
</dbReference>
<dbReference type="InterPro" id="IPR036875">
    <property type="entry name" value="Znf_CCHC_sf"/>
</dbReference>
<name>A0A371GWC4_MUCPR</name>
<keyword evidence="1" id="KW-0863">Zinc-finger</keyword>
<sequence length="155" mass="17870">MGKWKNKLKDSSEGSKVSNHNYCGNNYKKNGGHGKFSKGGDQNKGGQRKFDKRNIQCYACQKWGHFADECYSNKGKQKKENEAQMAQGDYDYSDSDHVLLMVTTYQIVLIFGHWMNKGWFVNLDEKAKRMEKFADNSNVTTKEMGKVLIHRRDGQ</sequence>
<protein>
    <recommendedName>
        <fullName evidence="3">CCHC-type domain-containing protein</fullName>
    </recommendedName>
</protein>
<dbReference type="OrthoDB" id="3863715at2759"/>
<dbReference type="SUPFAM" id="SSF57756">
    <property type="entry name" value="Retrovirus zinc finger-like domains"/>
    <property type="match status" value="1"/>
</dbReference>
<keyword evidence="5" id="KW-1185">Reference proteome</keyword>
<feature type="compositionally biased region" description="Low complexity" evidence="2">
    <location>
        <begin position="19"/>
        <end position="29"/>
    </location>
</feature>
<dbReference type="AlphaFoldDB" id="A0A371GWC4"/>
<dbReference type="GO" id="GO:0008270">
    <property type="term" value="F:zinc ion binding"/>
    <property type="evidence" value="ECO:0007669"/>
    <property type="project" value="UniProtKB-KW"/>
</dbReference>
<dbReference type="PROSITE" id="PS50158">
    <property type="entry name" value="ZF_CCHC"/>
    <property type="match status" value="1"/>
</dbReference>
<evidence type="ECO:0000256" key="1">
    <source>
        <dbReference type="PROSITE-ProRule" id="PRU00047"/>
    </source>
</evidence>
<keyword evidence="1" id="KW-0479">Metal-binding</keyword>
<dbReference type="EMBL" id="QJKJ01004268">
    <property type="protein sequence ID" value="RDX94845.1"/>
    <property type="molecule type" value="Genomic_DNA"/>
</dbReference>